<name>A0A0C4YUI0_9BURK</name>
<gene>
    <name evidence="3" type="ORF">RR42_s2669</name>
</gene>
<evidence type="ECO:0000313" key="3">
    <source>
        <dbReference type="EMBL" id="AJG24251.1"/>
    </source>
</evidence>
<dbReference type="GO" id="GO:0016020">
    <property type="term" value="C:membrane"/>
    <property type="evidence" value="ECO:0007669"/>
    <property type="project" value="InterPro"/>
</dbReference>
<dbReference type="GO" id="GO:0031293">
    <property type="term" value="P:membrane protein intracellular domain proteolysis"/>
    <property type="evidence" value="ECO:0007669"/>
    <property type="project" value="TreeGrafter"/>
</dbReference>
<dbReference type="AlphaFoldDB" id="A0A0C4YUI0"/>
<dbReference type="STRING" id="68895.RR42_s2669"/>
<feature type="transmembrane region" description="Helical" evidence="2">
    <location>
        <begin position="344"/>
        <end position="368"/>
    </location>
</feature>
<sequence>MLPPLRQDLTLHPGPAEPSGAPTWTLHDPAANKFYQLSWPAFEILSRWPLGEARALLDAVNRETTLTVGEDELEAVVQLLHRHNLLLAWRAQDSARLGRIAGAHRVSKAMWLLKHYLFFRVPLVRPMPMLQRCAPWVEWAFKPRFWWGVGLVALLGLYLVSRRWDEFTHTFASYAGLQGLLGIGLALSLAKVLHELGHAATAYRYGCRVPTMGVAFLVMWPVLYTDTNEAWKLMRREDRLKIGAAGMLSELALAAFATVAWSFLPDGPLRAGAFMLATSTWLLTLAINASPFMRFDGYFLLADWLNMPNLHDRAFAMARWWLRERLFGFADPAPESFSASRRRFLIVFAILTWLYRLGLFFGIALTVYHLFFKTLGLALLAIELGVFIVMPVVREVLAWRHRRADIHWNAQTRRAVVLLGVLLAVVVIPWGGTIRAPAVLSASQSQSLYAAQPGYVSGGAVQAGQTVAAGQLLAQLVSPELDFRLAAAQAQAQQLRWQMEQQPFATKLREEGDVLRRRWAAAQAEVAGLAEERKRMEVRAPFAGRVVDANLFLADGAWLARGEPLYHIVGQGSELKAEAFIGEQDHAALTAGSSGVFVANLPEFGSVRCTAAQTDQVNVAGLEQRTLASLYGGPIAVTRSQHNGLAPTTAIFRVRLSHCDSLPLSRELPGTVLLARQRHSLAGDAWTALLGLMQRERGL</sequence>
<dbReference type="KEGG" id="cbw:RR42_s2669"/>
<feature type="transmembrane region" description="Helical" evidence="2">
    <location>
        <begin position="144"/>
        <end position="160"/>
    </location>
</feature>
<dbReference type="Proteomes" id="UP000031843">
    <property type="component" value="Chromosome secondary"/>
</dbReference>
<keyword evidence="2" id="KW-0812">Transmembrane</keyword>
<evidence type="ECO:0000256" key="2">
    <source>
        <dbReference type="SAM" id="Phobius"/>
    </source>
</evidence>
<feature type="transmembrane region" description="Helical" evidence="2">
    <location>
        <begin position="414"/>
        <end position="432"/>
    </location>
</feature>
<feature type="region of interest" description="Disordered" evidence="1">
    <location>
        <begin position="1"/>
        <end position="21"/>
    </location>
</feature>
<organism evidence="3 4">
    <name type="scientific">Cupriavidus basilensis</name>
    <dbReference type="NCBI Taxonomy" id="68895"/>
    <lineage>
        <taxon>Bacteria</taxon>
        <taxon>Pseudomonadati</taxon>
        <taxon>Pseudomonadota</taxon>
        <taxon>Betaproteobacteria</taxon>
        <taxon>Burkholderiales</taxon>
        <taxon>Burkholderiaceae</taxon>
        <taxon>Cupriavidus</taxon>
    </lineage>
</organism>
<keyword evidence="4" id="KW-1185">Reference proteome</keyword>
<dbReference type="OrthoDB" id="9759690at2"/>
<dbReference type="PANTHER" id="PTHR13325:SF3">
    <property type="entry name" value="MEMBRANE-BOUND TRANSCRIPTION FACTOR SITE-2 PROTEASE"/>
    <property type="match status" value="1"/>
</dbReference>
<feature type="transmembrane region" description="Helical" evidence="2">
    <location>
        <begin position="270"/>
        <end position="289"/>
    </location>
</feature>
<dbReference type="EMBL" id="CP010537">
    <property type="protein sequence ID" value="AJG24251.1"/>
    <property type="molecule type" value="Genomic_DNA"/>
</dbReference>
<dbReference type="SUPFAM" id="SSF111369">
    <property type="entry name" value="HlyD-like secretion proteins"/>
    <property type="match status" value="1"/>
</dbReference>
<accession>A0A0C4YUI0</accession>
<keyword evidence="2" id="KW-0472">Membrane</keyword>
<keyword evidence="2" id="KW-1133">Transmembrane helix</keyword>
<feature type="transmembrane region" description="Helical" evidence="2">
    <location>
        <begin position="172"/>
        <end position="190"/>
    </location>
</feature>
<dbReference type="Gene3D" id="2.40.50.100">
    <property type="match status" value="1"/>
</dbReference>
<reference evidence="3 4" key="1">
    <citation type="journal article" date="2015" name="Genome Announc.">
        <title>Complete Genome Sequence of Cupriavidus basilensis 4G11, Isolated from the Oak Ridge Field Research Center Site.</title>
        <authorList>
            <person name="Ray J."/>
            <person name="Waters R.J."/>
            <person name="Skerker J.M."/>
            <person name="Kuehl J.V."/>
            <person name="Price M.N."/>
            <person name="Huang J."/>
            <person name="Chakraborty R."/>
            <person name="Arkin A.P."/>
            <person name="Deutschbauer A."/>
        </authorList>
    </citation>
    <scope>NUCLEOTIDE SEQUENCE [LARGE SCALE GENOMIC DNA]</scope>
    <source>
        <strain evidence="3">4G11</strain>
    </source>
</reference>
<protein>
    <submittedName>
        <fullName evidence="3">Peptidase M50</fullName>
    </submittedName>
</protein>
<proteinExistence type="predicted"/>
<feature type="transmembrane region" description="Helical" evidence="2">
    <location>
        <begin position="374"/>
        <end position="393"/>
    </location>
</feature>
<dbReference type="PANTHER" id="PTHR13325">
    <property type="entry name" value="PROTEASE M50 MEMBRANE-BOUND TRANSCRIPTION FACTOR SITE 2 PROTEASE"/>
    <property type="match status" value="1"/>
</dbReference>
<dbReference type="GO" id="GO:0004222">
    <property type="term" value="F:metalloendopeptidase activity"/>
    <property type="evidence" value="ECO:0007669"/>
    <property type="project" value="InterPro"/>
</dbReference>
<evidence type="ECO:0000256" key="1">
    <source>
        <dbReference type="SAM" id="MobiDB-lite"/>
    </source>
</evidence>
<feature type="transmembrane region" description="Helical" evidence="2">
    <location>
        <begin position="202"/>
        <end position="223"/>
    </location>
</feature>
<dbReference type="GO" id="GO:0005737">
    <property type="term" value="C:cytoplasm"/>
    <property type="evidence" value="ECO:0007669"/>
    <property type="project" value="TreeGrafter"/>
</dbReference>
<feature type="transmembrane region" description="Helical" evidence="2">
    <location>
        <begin position="244"/>
        <end position="264"/>
    </location>
</feature>
<evidence type="ECO:0000313" key="4">
    <source>
        <dbReference type="Proteomes" id="UP000031843"/>
    </source>
</evidence>
<dbReference type="RefSeq" id="WP_144410020.1">
    <property type="nucleotide sequence ID" value="NZ_CP010537.1"/>
</dbReference>
<dbReference type="InterPro" id="IPR001193">
    <property type="entry name" value="MBTPS2"/>
</dbReference>